<proteinExistence type="predicted"/>
<feature type="region of interest" description="Disordered" evidence="4">
    <location>
        <begin position="277"/>
        <end position="297"/>
    </location>
</feature>
<feature type="compositionally biased region" description="Pro residues" evidence="4">
    <location>
        <begin position="142"/>
        <end position="153"/>
    </location>
</feature>
<keyword evidence="7" id="KW-1185">Reference proteome</keyword>
<sequence length="431" mass="48227">MVLIHTTRLELSWSRVEFSATCYRTCETAGTLQIQIQRSGASVDPAYIAIQVEEGSAKLGRDFTHSTASLIQFDPGVSLKTWNIYLINDGLEENHEMFNVTLKNPRNAVLGQRSHASVEIIDPRGGRCHPDDLNVEGDVDRNPPPSPHLPQPPKPEEKEPDPVTDIEAELLWETQTHPPRGDVPNRRPYLDYAEGEPQDQAAPSYSRTHYQSRTGSSGHSQGRLKVHLSGERRPEEKVLTFHSLTPLRFEELKPSDAGWGWSPHSRLPQELRVRDASQMDHPAPRKHPELRQRKMGKSTSSSCLDGWTHYRRRCYILSSSVASWASAERTCSLLFNSSLTSVQSRRDVSWLWKFAGRKPFWIGLSGGPGSWMWADGKSVPFSRLRGVALGDKESDVGSGCALVQTPKRGILTSCSAETQHKFICSSPAHTH</sequence>
<feature type="region of interest" description="Disordered" evidence="4">
    <location>
        <begin position="120"/>
        <end position="231"/>
    </location>
</feature>
<dbReference type="GO" id="GO:0016020">
    <property type="term" value="C:membrane"/>
    <property type="evidence" value="ECO:0007669"/>
    <property type="project" value="InterPro"/>
</dbReference>
<dbReference type="SUPFAM" id="SSF141072">
    <property type="entry name" value="CalX-like"/>
    <property type="match status" value="1"/>
</dbReference>
<dbReference type="InterPro" id="IPR016187">
    <property type="entry name" value="CTDL_fold"/>
</dbReference>
<dbReference type="SMART" id="SM00237">
    <property type="entry name" value="Calx_beta"/>
    <property type="match status" value="1"/>
</dbReference>
<evidence type="ECO:0000313" key="7">
    <source>
        <dbReference type="Proteomes" id="UP001187415"/>
    </source>
</evidence>
<feature type="compositionally biased region" description="Basic and acidic residues" evidence="4">
    <location>
        <begin position="121"/>
        <end position="132"/>
    </location>
</feature>
<evidence type="ECO:0000259" key="5">
    <source>
        <dbReference type="PROSITE" id="PS50041"/>
    </source>
</evidence>
<dbReference type="PANTHER" id="PTHR45739">
    <property type="entry name" value="MATRIX PROTEIN, PUTATIVE-RELATED"/>
    <property type="match status" value="1"/>
</dbReference>
<evidence type="ECO:0000256" key="4">
    <source>
        <dbReference type="SAM" id="MobiDB-lite"/>
    </source>
</evidence>
<keyword evidence="2" id="KW-0677">Repeat</keyword>
<reference evidence="6" key="1">
    <citation type="submission" date="2023-07" db="EMBL/GenBank/DDBJ databases">
        <title>Chromosome-level Genome Assembly of Striped Snakehead (Channa striata).</title>
        <authorList>
            <person name="Liu H."/>
        </authorList>
    </citation>
    <scope>NUCLEOTIDE SEQUENCE</scope>
    <source>
        <strain evidence="6">Gz</strain>
        <tissue evidence="6">Muscle</tissue>
    </source>
</reference>
<dbReference type="GO" id="GO:0007154">
    <property type="term" value="P:cell communication"/>
    <property type="evidence" value="ECO:0007669"/>
    <property type="project" value="InterPro"/>
</dbReference>
<dbReference type="InterPro" id="IPR003644">
    <property type="entry name" value="Calx_beta"/>
</dbReference>
<comment type="caution">
    <text evidence="6">The sequence shown here is derived from an EMBL/GenBank/DDBJ whole genome shotgun (WGS) entry which is preliminary data.</text>
</comment>
<dbReference type="InterPro" id="IPR001304">
    <property type="entry name" value="C-type_lectin-like"/>
</dbReference>
<feature type="compositionally biased region" description="Basic and acidic residues" evidence="4">
    <location>
        <begin position="277"/>
        <end position="292"/>
    </location>
</feature>
<evidence type="ECO:0000313" key="6">
    <source>
        <dbReference type="EMBL" id="KAK2835082.1"/>
    </source>
</evidence>
<dbReference type="Proteomes" id="UP001187415">
    <property type="component" value="Unassembled WGS sequence"/>
</dbReference>
<dbReference type="SMART" id="SM00034">
    <property type="entry name" value="CLECT"/>
    <property type="match status" value="1"/>
</dbReference>
<organism evidence="6 7">
    <name type="scientific">Channa striata</name>
    <name type="common">Snakehead murrel</name>
    <name type="synonym">Ophicephalus striatus</name>
    <dbReference type="NCBI Taxonomy" id="64152"/>
    <lineage>
        <taxon>Eukaryota</taxon>
        <taxon>Metazoa</taxon>
        <taxon>Chordata</taxon>
        <taxon>Craniata</taxon>
        <taxon>Vertebrata</taxon>
        <taxon>Euteleostomi</taxon>
        <taxon>Actinopterygii</taxon>
        <taxon>Neopterygii</taxon>
        <taxon>Teleostei</taxon>
        <taxon>Neoteleostei</taxon>
        <taxon>Acanthomorphata</taxon>
        <taxon>Anabantaria</taxon>
        <taxon>Anabantiformes</taxon>
        <taxon>Channoidei</taxon>
        <taxon>Channidae</taxon>
        <taxon>Channa</taxon>
    </lineage>
</organism>
<evidence type="ECO:0000256" key="3">
    <source>
        <dbReference type="ARBA" id="ARBA00022837"/>
    </source>
</evidence>
<protein>
    <recommendedName>
        <fullName evidence="5">C-type lectin domain-containing protein</fullName>
    </recommendedName>
</protein>
<keyword evidence="1" id="KW-0732">Signal</keyword>
<dbReference type="Pfam" id="PF03160">
    <property type="entry name" value="Calx-beta"/>
    <property type="match status" value="1"/>
</dbReference>
<feature type="domain" description="C-type lectin" evidence="5">
    <location>
        <begin position="310"/>
        <end position="425"/>
    </location>
</feature>
<dbReference type="Gene3D" id="2.60.40.2030">
    <property type="match status" value="1"/>
</dbReference>
<gene>
    <name evidence="6" type="ORF">Q5P01_015566</name>
</gene>
<dbReference type="PANTHER" id="PTHR45739:SF3">
    <property type="entry name" value="FRAS-RELATED EXTRACELLULAR MATRIX PROTEIN 1B PRECURSOR"/>
    <property type="match status" value="1"/>
</dbReference>
<dbReference type="AlphaFoldDB" id="A0AA88MFB6"/>
<evidence type="ECO:0000256" key="2">
    <source>
        <dbReference type="ARBA" id="ARBA00022737"/>
    </source>
</evidence>
<feature type="compositionally biased region" description="Polar residues" evidence="4">
    <location>
        <begin position="201"/>
        <end position="220"/>
    </location>
</feature>
<dbReference type="PROSITE" id="PS50041">
    <property type="entry name" value="C_TYPE_LECTIN_2"/>
    <property type="match status" value="1"/>
</dbReference>
<name>A0AA88MFB6_CHASR</name>
<dbReference type="EMBL" id="JAUPFM010000012">
    <property type="protein sequence ID" value="KAK2835082.1"/>
    <property type="molecule type" value="Genomic_DNA"/>
</dbReference>
<dbReference type="InterPro" id="IPR051561">
    <property type="entry name" value="FRAS1_ECM"/>
</dbReference>
<dbReference type="Gene3D" id="3.10.100.10">
    <property type="entry name" value="Mannose-Binding Protein A, subunit A"/>
    <property type="match status" value="1"/>
</dbReference>
<dbReference type="InterPro" id="IPR016186">
    <property type="entry name" value="C-type_lectin-like/link_sf"/>
</dbReference>
<feature type="compositionally biased region" description="Basic and acidic residues" evidence="4">
    <location>
        <begin position="179"/>
        <end position="189"/>
    </location>
</feature>
<dbReference type="InterPro" id="IPR038081">
    <property type="entry name" value="CalX-like_sf"/>
</dbReference>
<accession>A0AA88MFB6</accession>
<evidence type="ECO:0000256" key="1">
    <source>
        <dbReference type="ARBA" id="ARBA00022729"/>
    </source>
</evidence>
<dbReference type="SUPFAM" id="SSF56436">
    <property type="entry name" value="C-type lectin-like"/>
    <property type="match status" value="1"/>
</dbReference>
<keyword evidence="3" id="KW-0106">Calcium</keyword>
<dbReference type="GO" id="GO:0009653">
    <property type="term" value="P:anatomical structure morphogenesis"/>
    <property type="evidence" value="ECO:0007669"/>
    <property type="project" value="TreeGrafter"/>
</dbReference>